<dbReference type="Proteomes" id="UP001152607">
    <property type="component" value="Unassembled WGS sequence"/>
</dbReference>
<reference evidence="1" key="1">
    <citation type="submission" date="2023-01" db="EMBL/GenBank/DDBJ databases">
        <authorList>
            <person name="Van Ghelder C."/>
            <person name="Rancurel C."/>
        </authorList>
    </citation>
    <scope>NUCLEOTIDE SEQUENCE</scope>
    <source>
        <strain evidence="1">CNCM I-4278</strain>
    </source>
</reference>
<dbReference type="AlphaFoldDB" id="A0A9W4XVC9"/>
<keyword evidence="2" id="KW-1185">Reference proteome</keyword>
<sequence length="274" mass="30069">MQIASGQWKIMIDGEKQRGSQLLHVTADRVTPGRLHTSIPLTQHLDEFTFQRVCAHGIRSADNFPIDSNISQTLRNALNHLSPFVSQRTLHFRDLPSQHGRLHELFFRIRPTRQLIPFVRKLFIPAVLCRQKSIGTMADCSICQGRMPSGNKNTIEHAQLVVADLRELARSGEAILSLHALDELGFTLALVEVSREGGKGGAEGIWGGLFAQGGGKGYFMASIQEALQGLGELHEEVAGGLLDGVTLGADVVEWEGRSVGHYDQDFFGRHGGDS</sequence>
<comment type="caution">
    <text evidence="1">The sequence shown here is derived from an EMBL/GenBank/DDBJ whole genome shotgun (WGS) entry which is preliminary data.</text>
</comment>
<accession>A0A9W4XVC9</accession>
<evidence type="ECO:0000313" key="1">
    <source>
        <dbReference type="EMBL" id="CAI6342155.1"/>
    </source>
</evidence>
<evidence type="ECO:0000313" key="2">
    <source>
        <dbReference type="Proteomes" id="UP001152607"/>
    </source>
</evidence>
<organism evidence="1 2">
    <name type="scientific">Periconia digitata</name>
    <dbReference type="NCBI Taxonomy" id="1303443"/>
    <lineage>
        <taxon>Eukaryota</taxon>
        <taxon>Fungi</taxon>
        <taxon>Dikarya</taxon>
        <taxon>Ascomycota</taxon>
        <taxon>Pezizomycotina</taxon>
        <taxon>Dothideomycetes</taxon>
        <taxon>Pleosporomycetidae</taxon>
        <taxon>Pleosporales</taxon>
        <taxon>Massarineae</taxon>
        <taxon>Periconiaceae</taxon>
        <taxon>Periconia</taxon>
    </lineage>
</organism>
<gene>
    <name evidence="1" type="ORF">PDIGIT_LOCUS15358</name>
</gene>
<proteinExistence type="predicted"/>
<name>A0A9W4XVC9_9PLEO</name>
<dbReference type="EMBL" id="CAOQHR010000013">
    <property type="protein sequence ID" value="CAI6342155.1"/>
    <property type="molecule type" value="Genomic_DNA"/>
</dbReference>
<protein>
    <submittedName>
        <fullName evidence="1">Uncharacterized protein</fullName>
    </submittedName>
</protein>